<accession>A0A5J4UWV5</accession>
<feature type="compositionally biased region" description="Basic and acidic residues" evidence="1">
    <location>
        <begin position="14"/>
        <end position="35"/>
    </location>
</feature>
<evidence type="ECO:0000313" key="2">
    <source>
        <dbReference type="EMBL" id="KAA6374949.1"/>
    </source>
</evidence>
<organism evidence="2 3">
    <name type="scientific">Streblomastix strix</name>
    <dbReference type="NCBI Taxonomy" id="222440"/>
    <lineage>
        <taxon>Eukaryota</taxon>
        <taxon>Metamonada</taxon>
        <taxon>Preaxostyla</taxon>
        <taxon>Oxymonadida</taxon>
        <taxon>Streblomastigidae</taxon>
        <taxon>Streblomastix</taxon>
    </lineage>
</organism>
<evidence type="ECO:0000313" key="3">
    <source>
        <dbReference type="Proteomes" id="UP000324800"/>
    </source>
</evidence>
<name>A0A5J4UWV5_9EUKA</name>
<feature type="region of interest" description="Disordered" evidence="1">
    <location>
        <begin position="1"/>
        <end position="49"/>
    </location>
</feature>
<dbReference type="Proteomes" id="UP000324800">
    <property type="component" value="Unassembled WGS sequence"/>
</dbReference>
<sequence>MGLTKEKKQKQKQINKEKQNTKKENKKKDKIDGEIGMKPSSSQEEEGVVGIDRFQKVGKNLHKRGDATATVMGDELTTEQRNLLQVPLVLRSAIETYSA</sequence>
<proteinExistence type="predicted"/>
<evidence type="ECO:0000256" key="1">
    <source>
        <dbReference type="SAM" id="MobiDB-lite"/>
    </source>
</evidence>
<gene>
    <name evidence="2" type="ORF">EZS28_029526</name>
</gene>
<dbReference type="AlphaFoldDB" id="A0A5J4UWV5"/>
<comment type="caution">
    <text evidence="2">The sequence shown here is derived from an EMBL/GenBank/DDBJ whole genome shotgun (WGS) entry which is preliminary data.</text>
</comment>
<protein>
    <submittedName>
        <fullName evidence="2">Uncharacterized protein</fullName>
    </submittedName>
</protein>
<reference evidence="2 3" key="1">
    <citation type="submission" date="2019-03" db="EMBL/GenBank/DDBJ databases">
        <title>Single cell metagenomics reveals metabolic interactions within the superorganism composed of flagellate Streblomastix strix and complex community of Bacteroidetes bacteria on its surface.</title>
        <authorList>
            <person name="Treitli S.C."/>
            <person name="Kolisko M."/>
            <person name="Husnik F."/>
            <person name="Keeling P."/>
            <person name="Hampl V."/>
        </authorList>
    </citation>
    <scope>NUCLEOTIDE SEQUENCE [LARGE SCALE GENOMIC DNA]</scope>
    <source>
        <strain evidence="2">ST1C</strain>
    </source>
</reference>
<dbReference type="EMBL" id="SNRW01011596">
    <property type="protein sequence ID" value="KAA6374949.1"/>
    <property type="molecule type" value="Genomic_DNA"/>
</dbReference>